<dbReference type="GO" id="GO:0016746">
    <property type="term" value="F:acyltransferase activity"/>
    <property type="evidence" value="ECO:0007669"/>
    <property type="project" value="UniProtKB-KW"/>
</dbReference>
<evidence type="ECO:0000313" key="5">
    <source>
        <dbReference type="EMBL" id="KAF2840135.1"/>
    </source>
</evidence>
<dbReference type="EMBL" id="MU006093">
    <property type="protein sequence ID" value="KAF2840135.1"/>
    <property type="molecule type" value="Genomic_DNA"/>
</dbReference>
<dbReference type="InterPro" id="IPR040771">
    <property type="entry name" value="TLP1_add_C"/>
</dbReference>
<comment type="similarity">
    <text evidence="1">Belongs to the thiolase-like superfamily. Thiolase family.</text>
</comment>
<evidence type="ECO:0000256" key="2">
    <source>
        <dbReference type="ARBA" id="ARBA00022679"/>
    </source>
</evidence>
<sequence>MHHQRPVPVIIGVGDIKNSSRKLEDAVEPAQLMFQAISAAIDDTQLTALKSSKLKSSIDSINVVRTWTWPYPDLPNLLARKLDLDHFNALHKFYSDHGGDKPAKLLDLAARKISLGQSKVAVVTGGEALASLTACAKAKKLPPPGWTKPEEEVKTVFSPTGRNLGDNVGSIHNLGAPISVYPLYENALRAHRHQSIKENNNESAELYARFAQVASKNPYAWNYDTPAATEHFIGTPSQQNRMICFPYTLLMNAFNTVNLAAACILTSTQYAEELGIPKSQWIYLLGGAGTRDSDNFWDRPNYHTSPSISRSIDAAMKVSSLSKDQVDLFDIYSCFPIVPKLACAHLGFSITNPPKPITLLGGLTSFGGAGNNYSMHAITAMTRALRHGPSTTGLILANGGVLTYQHAVCLSSKPRADGKPYPDHNPLPLVLDDVPGPPVEAQAEGEAVIETYTVSFSRTGKPEQGHIVGRLKGNGHRFLANDGDEATLLQLCGVKEMIGRIGWVRSEFNGKRNLFYFTESGVKL</sequence>
<dbReference type="Gene3D" id="2.40.50.840">
    <property type="match status" value="1"/>
</dbReference>
<organism evidence="5 6">
    <name type="scientific">Patellaria atrata CBS 101060</name>
    <dbReference type="NCBI Taxonomy" id="1346257"/>
    <lineage>
        <taxon>Eukaryota</taxon>
        <taxon>Fungi</taxon>
        <taxon>Dikarya</taxon>
        <taxon>Ascomycota</taxon>
        <taxon>Pezizomycotina</taxon>
        <taxon>Dothideomycetes</taxon>
        <taxon>Dothideomycetes incertae sedis</taxon>
        <taxon>Patellariales</taxon>
        <taxon>Patellariaceae</taxon>
        <taxon>Patellaria</taxon>
    </lineage>
</organism>
<dbReference type="InterPro" id="IPR016039">
    <property type="entry name" value="Thiolase-like"/>
</dbReference>
<dbReference type="AlphaFoldDB" id="A0A9P4VS66"/>
<evidence type="ECO:0000313" key="6">
    <source>
        <dbReference type="Proteomes" id="UP000799429"/>
    </source>
</evidence>
<proteinExistence type="inferred from homology"/>
<evidence type="ECO:0000256" key="1">
    <source>
        <dbReference type="ARBA" id="ARBA00010982"/>
    </source>
</evidence>
<keyword evidence="2" id="KW-0808">Transferase</keyword>
<reference evidence="5" key="1">
    <citation type="journal article" date="2020" name="Stud. Mycol.">
        <title>101 Dothideomycetes genomes: a test case for predicting lifestyles and emergence of pathogens.</title>
        <authorList>
            <person name="Haridas S."/>
            <person name="Albert R."/>
            <person name="Binder M."/>
            <person name="Bloem J."/>
            <person name="Labutti K."/>
            <person name="Salamov A."/>
            <person name="Andreopoulos B."/>
            <person name="Baker S."/>
            <person name="Barry K."/>
            <person name="Bills G."/>
            <person name="Bluhm B."/>
            <person name="Cannon C."/>
            <person name="Castanera R."/>
            <person name="Culley D."/>
            <person name="Daum C."/>
            <person name="Ezra D."/>
            <person name="Gonzalez J."/>
            <person name="Henrissat B."/>
            <person name="Kuo A."/>
            <person name="Liang C."/>
            <person name="Lipzen A."/>
            <person name="Lutzoni F."/>
            <person name="Magnuson J."/>
            <person name="Mondo S."/>
            <person name="Nolan M."/>
            <person name="Ohm R."/>
            <person name="Pangilinan J."/>
            <person name="Park H.-J."/>
            <person name="Ramirez L."/>
            <person name="Alfaro M."/>
            <person name="Sun H."/>
            <person name="Tritt A."/>
            <person name="Yoshinaga Y."/>
            <person name="Zwiers L.-H."/>
            <person name="Turgeon B."/>
            <person name="Goodwin S."/>
            <person name="Spatafora J."/>
            <person name="Crous P."/>
            <person name="Grigoriev I."/>
        </authorList>
    </citation>
    <scope>NUCLEOTIDE SEQUENCE</scope>
    <source>
        <strain evidence="5">CBS 101060</strain>
    </source>
</reference>
<keyword evidence="6" id="KW-1185">Reference proteome</keyword>
<comment type="caution">
    <text evidence="5">The sequence shown here is derived from an EMBL/GenBank/DDBJ whole genome shotgun (WGS) entry which is preliminary data.</text>
</comment>
<feature type="domain" description="Thiolase-like protein type 1 additional C-terminal" evidence="4">
    <location>
        <begin position="426"/>
        <end position="506"/>
    </location>
</feature>
<evidence type="ECO:0000256" key="3">
    <source>
        <dbReference type="ARBA" id="ARBA00023315"/>
    </source>
</evidence>
<dbReference type="PANTHER" id="PTHR18919:SF139">
    <property type="entry name" value="THIOLASE-LIKE PROTEIN TYPE 1 ADDITIONAL C-TERMINAL DOMAIN-CONTAINING PROTEIN"/>
    <property type="match status" value="1"/>
</dbReference>
<name>A0A9P4VS66_9PEZI</name>
<evidence type="ECO:0000259" key="4">
    <source>
        <dbReference type="Pfam" id="PF18313"/>
    </source>
</evidence>
<dbReference type="SUPFAM" id="SSF53901">
    <property type="entry name" value="Thiolase-like"/>
    <property type="match status" value="2"/>
</dbReference>
<protein>
    <recommendedName>
        <fullName evidence="4">Thiolase-like protein type 1 additional C-terminal domain-containing protein</fullName>
    </recommendedName>
</protein>
<dbReference type="PANTHER" id="PTHR18919">
    <property type="entry name" value="ACETYL-COA C-ACYLTRANSFERASE"/>
    <property type="match status" value="1"/>
</dbReference>
<dbReference type="OrthoDB" id="435240at2759"/>
<keyword evidence="3" id="KW-0012">Acyltransferase</keyword>
<dbReference type="Proteomes" id="UP000799429">
    <property type="component" value="Unassembled WGS sequence"/>
</dbReference>
<dbReference type="Pfam" id="PF18313">
    <property type="entry name" value="TLP1_add_C"/>
    <property type="match status" value="1"/>
</dbReference>
<gene>
    <name evidence="5" type="ORF">M501DRAFT_952176</name>
</gene>
<dbReference type="Gene3D" id="3.40.47.10">
    <property type="match status" value="1"/>
</dbReference>
<accession>A0A9P4VS66</accession>